<evidence type="ECO:0000313" key="6">
    <source>
        <dbReference type="EMBL" id="HHQ80324.1"/>
    </source>
</evidence>
<dbReference type="AlphaFoldDB" id="A0A7J3ZJZ1"/>
<evidence type="ECO:0000256" key="1">
    <source>
        <dbReference type="ARBA" id="ARBA00006149"/>
    </source>
</evidence>
<sequence length="250" mass="26873">MLSGKAGGKRGESAHYSGREHSRGGHASKGAEPAKHSGDAIEGPISGLEVVSALGERVCWNEKVYRPSHDTLLIVEYLERNPQLVRGKAVLDVGSGTGIVGIVAARLGARTTVSIDIAPTAVRATLCTLRVNGVEDYHVARCDLHTCIREKAPFDLIVFNPPYLPLPESECLDEESLAWCGGPNGTSVALRFLEGLEGWCKSGSRMLLVASSLMDFDRLLKGAGGIRLRVVGVRSFFFERIMLLEGEVSS</sequence>
<feature type="compositionally biased region" description="Basic and acidic residues" evidence="5">
    <location>
        <begin position="9"/>
        <end position="23"/>
    </location>
</feature>
<evidence type="ECO:0000256" key="4">
    <source>
        <dbReference type="ARBA" id="ARBA00022691"/>
    </source>
</evidence>
<dbReference type="GO" id="GO:0032259">
    <property type="term" value="P:methylation"/>
    <property type="evidence" value="ECO:0007669"/>
    <property type="project" value="UniProtKB-KW"/>
</dbReference>
<comment type="caution">
    <text evidence="6">The sequence shown here is derived from an EMBL/GenBank/DDBJ whole genome shotgun (WGS) entry which is preliminary data.</text>
</comment>
<protein>
    <submittedName>
        <fullName evidence="6">Methyltransferase domain-containing protein</fullName>
    </submittedName>
</protein>
<dbReference type="InterPro" id="IPR002052">
    <property type="entry name" value="DNA_methylase_N6_adenine_CS"/>
</dbReference>
<organism evidence="6">
    <name type="scientific">Fervidicoccus fontis</name>
    <dbReference type="NCBI Taxonomy" id="683846"/>
    <lineage>
        <taxon>Archaea</taxon>
        <taxon>Thermoproteota</taxon>
        <taxon>Thermoprotei</taxon>
        <taxon>Fervidicoccales</taxon>
        <taxon>Fervidicoccaceae</taxon>
        <taxon>Fervidicoccus</taxon>
    </lineage>
</organism>
<dbReference type="NCBIfam" id="TIGR00537">
    <property type="entry name" value="hemK_rel_arch"/>
    <property type="match status" value="1"/>
</dbReference>
<evidence type="ECO:0000256" key="5">
    <source>
        <dbReference type="SAM" id="MobiDB-lite"/>
    </source>
</evidence>
<evidence type="ECO:0000256" key="3">
    <source>
        <dbReference type="ARBA" id="ARBA00022679"/>
    </source>
</evidence>
<name>A0A7J3ZJZ1_9CREN</name>
<evidence type="ECO:0000256" key="2">
    <source>
        <dbReference type="ARBA" id="ARBA00022603"/>
    </source>
</evidence>
<dbReference type="CDD" id="cd02440">
    <property type="entry name" value="AdoMet_MTases"/>
    <property type="match status" value="1"/>
</dbReference>
<dbReference type="GO" id="GO:0003676">
    <property type="term" value="F:nucleic acid binding"/>
    <property type="evidence" value="ECO:0007669"/>
    <property type="project" value="InterPro"/>
</dbReference>
<keyword evidence="4" id="KW-0949">S-adenosyl-L-methionine</keyword>
<dbReference type="InterPro" id="IPR004557">
    <property type="entry name" value="PrmC-related"/>
</dbReference>
<dbReference type="Pfam" id="PF06325">
    <property type="entry name" value="PrmA"/>
    <property type="match status" value="1"/>
</dbReference>
<dbReference type="PROSITE" id="PS00092">
    <property type="entry name" value="N6_MTASE"/>
    <property type="match status" value="1"/>
</dbReference>
<dbReference type="EMBL" id="DRZC01000032">
    <property type="protein sequence ID" value="HHQ80324.1"/>
    <property type="molecule type" value="Genomic_DNA"/>
</dbReference>
<dbReference type="InterPro" id="IPR029063">
    <property type="entry name" value="SAM-dependent_MTases_sf"/>
</dbReference>
<accession>A0A7J3ZJZ1</accession>
<dbReference type="InterPro" id="IPR052190">
    <property type="entry name" value="Euk-Arch_PrmC-MTase"/>
</dbReference>
<dbReference type="GO" id="GO:0008276">
    <property type="term" value="F:protein methyltransferase activity"/>
    <property type="evidence" value="ECO:0007669"/>
    <property type="project" value="TreeGrafter"/>
</dbReference>
<keyword evidence="2 6" id="KW-0489">Methyltransferase</keyword>
<dbReference type="GO" id="GO:0008757">
    <property type="term" value="F:S-adenosylmethionine-dependent methyltransferase activity"/>
    <property type="evidence" value="ECO:0007669"/>
    <property type="project" value="TreeGrafter"/>
</dbReference>
<dbReference type="Gene3D" id="3.40.50.150">
    <property type="entry name" value="Vaccinia Virus protein VP39"/>
    <property type="match status" value="1"/>
</dbReference>
<dbReference type="GO" id="GO:0035657">
    <property type="term" value="C:eRF1 methyltransferase complex"/>
    <property type="evidence" value="ECO:0007669"/>
    <property type="project" value="TreeGrafter"/>
</dbReference>
<feature type="region of interest" description="Disordered" evidence="5">
    <location>
        <begin position="1"/>
        <end position="39"/>
    </location>
</feature>
<gene>
    <name evidence="6" type="ORF">ENM78_02520</name>
</gene>
<comment type="similarity">
    <text evidence="1">Belongs to the eukaryotic/archaeal PrmC-related family.</text>
</comment>
<proteinExistence type="inferred from homology"/>
<reference evidence="6" key="1">
    <citation type="journal article" date="2020" name="mSystems">
        <title>Genome- and Community-Level Interaction Insights into Carbon Utilization and Element Cycling Functions of Hydrothermarchaeota in Hydrothermal Sediment.</title>
        <authorList>
            <person name="Zhou Z."/>
            <person name="Liu Y."/>
            <person name="Xu W."/>
            <person name="Pan J."/>
            <person name="Luo Z.H."/>
            <person name="Li M."/>
        </authorList>
    </citation>
    <scope>NUCLEOTIDE SEQUENCE [LARGE SCALE GENOMIC DNA]</scope>
    <source>
        <strain evidence="6">SpSt-1116</strain>
    </source>
</reference>
<keyword evidence="3 6" id="KW-0808">Transferase</keyword>
<dbReference type="PANTHER" id="PTHR45875:SF1">
    <property type="entry name" value="METHYLTRANSFERASE N6AMT1"/>
    <property type="match status" value="1"/>
</dbReference>
<dbReference type="SUPFAM" id="SSF53335">
    <property type="entry name" value="S-adenosyl-L-methionine-dependent methyltransferases"/>
    <property type="match status" value="1"/>
</dbReference>
<dbReference type="PANTHER" id="PTHR45875">
    <property type="entry name" value="METHYLTRANSFERASE N6AMT1"/>
    <property type="match status" value="1"/>
</dbReference>